<dbReference type="Proteomes" id="UP000004931">
    <property type="component" value="Unassembled WGS sequence"/>
</dbReference>
<evidence type="ECO:0000313" key="2">
    <source>
        <dbReference type="EMBL" id="EAW31692.1"/>
    </source>
</evidence>
<dbReference type="EMBL" id="AAVT01000002">
    <property type="protein sequence ID" value="EAW31692.1"/>
    <property type="molecule type" value="Genomic_DNA"/>
</dbReference>
<dbReference type="InterPro" id="IPR032710">
    <property type="entry name" value="NTF2-like_dom_sf"/>
</dbReference>
<sequence>MHYSGKNPCYDNGVSFQKELSLMSMDHRYREIINTYYCGCNSADRELMQSTFTDSVKHYFVDHSAVIGAEELANYWAKVAPKTQAHWTLDHILVQEPEAVIEWSMSWTPLTTGIAELLRGCEWYIFEGDKISEIRSYHNNYYLHNEKNRELWDFDYIGRGYRGEAAAAAKNFSPRKI</sequence>
<keyword evidence="3" id="KW-1185">Reference proteome</keyword>
<feature type="domain" description="SnoaL-like" evidence="1">
    <location>
        <begin position="35"/>
        <end position="133"/>
    </location>
</feature>
<dbReference type="STRING" id="247633.GP2143_04560"/>
<dbReference type="AlphaFoldDB" id="A0YAW2"/>
<name>A0YAW2_9GAMM</name>
<dbReference type="Gene3D" id="3.10.450.50">
    <property type="match status" value="1"/>
</dbReference>
<dbReference type="OrthoDB" id="981191at2"/>
<accession>A0YAW2</accession>
<organism evidence="2 3">
    <name type="scientific">marine gamma proteobacterium HTCC2143</name>
    <dbReference type="NCBI Taxonomy" id="247633"/>
    <lineage>
        <taxon>Bacteria</taxon>
        <taxon>Pseudomonadati</taxon>
        <taxon>Pseudomonadota</taxon>
        <taxon>Gammaproteobacteria</taxon>
        <taxon>Cellvibrionales</taxon>
        <taxon>Spongiibacteraceae</taxon>
        <taxon>BD1-7 clade</taxon>
    </lineage>
</organism>
<evidence type="ECO:0000259" key="1">
    <source>
        <dbReference type="Pfam" id="PF12680"/>
    </source>
</evidence>
<dbReference type="Pfam" id="PF12680">
    <property type="entry name" value="SnoaL_2"/>
    <property type="match status" value="1"/>
</dbReference>
<dbReference type="eggNOG" id="COG3631">
    <property type="taxonomic scope" value="Bacteria"/>
</dbReference>
<dbReference type="SUPFAM" id="SSF54427">
    <property type="entry name" value="NTF2-like"/>
    <property type="match status" value="1"/>
</dbReference>
<reference evidence="2 3" key="1">
    <citation type="journal article" date="2010" name="J. Bacteriol.">
        <title>Genome sequence of the oligotrophic marine Gammaproteobacterium HTCC2143, isolated from the Oregon Coast.</title>
        <authorList>
            <person name="Oh H.M."/>
            <person name="Kang I."/>
            <person name="Ferriera S."/>
            <person name="Giovannoni S.J."/>
            <person name="Cho J.C."/>
        </authorList>
    </citation>
    <scope>NUCLEOTIDE SEQUENCE [LARGE SCALE GENOMIC DNA]</scope>
    <source>
        <strain evidence="2 3">HTCC2143</strain>
    </source>
</reference>
<protein>
    <recommendedName>
        <fullName evidence="1">SnoaL-like domain-containing protein</fullName>
    </recommendedName>
</protein>
<proteinExistence type="predicted"/>
<comment type="caution">
    <text evidence="2">The sequence shown here is derived from an EMBL/GenBank/DDBJ whole genome shotgun (WGS) entry which is preliminary data.</text>
</comment>
<gene>
    <name evidence="2" type="ORF">GP2143_04560</name>
</gene>
<dbReference type="InterPro" id="IPR037401">
    <property type="entry name" value="SnoaL-like"/>
</dbReference>
<evidence type="ECO:0000313" key="3">
    <source>
        <dbReference type="Proteomes" id="UP000004931"/>
    </source>
</evidence>